<evidence type="ECO:0000256" key="5">
    <source>
        <dbReference type="ARBA" id="ARBA00022723"/>
    </source>
</evidence>
<proteinExistence type="predicted"/>
<dbReference type="GO" id="GO:0035598">
    <property type="term" value="F:tRNA (N(6)-L-threonylcarbamoyladenosine(37)-C(2))-methylthiotransferase activity"/>
    <property type="evidence" value="ECO:0007669"/>
    <property type="project" value="UniProtKB-EC"/>
</dbReference>
<evidence type="ECO:0000313" key="10">
    <source>
        <dbReference type="EMBL" id="XFO73025.1"/>
    </source>
</evidence>
<keyword evidence="4" id="KW-0949">S-adenosyl-L-methionine</keyword>
<dbReference type="PROSITE" id="PS51918">
    <property type="entry name" value="RADICAL_SAM"/>
    <property type="match status" value="1"/>
</dbReference>
<dbReference type="SMART" id="SM00729">
    <property type="entry name" value="Elp3"/>
    <property type="match status" value="1"/>
</dbReference>
<dbReference type="PANTHER" id="PTHR11918:SF45">
    <property type="entry name" value="THREONYLCARBAMOYLADENOSINE TRNA METHYLTHIOTRANSFERASE"/>
    <property type="match status" value="1"/>
</dbReference>
<dbReference type="PROSITE" id="PS51449">
    <property type="entry name" value="MTTASE_N"/>
    <property type="match status" value="1"/>
</dbReference>
<organism evidence="10 11">
    <name type="scientific">Sporomusa acidovorans (strain ATCC 49682 / DSM 3132 / Mol)</name>
    <dbReference type="NCBI Taxonomy" id="1123286"/>
    <lineage>
        <taxon>Bacteria</taxon>
        <taxon>Bacillati</taxon>
        <taxon>Bacillota</taxon>
        <taxon>Negativicutes</taxon>
        <taxon>Selenomonadales</taxon>
        <taxon>Sporomusaceae</taxon>
        <taxon>Sporomusa</taxon>
    </lineage>
</organism>
<gene>
    <name evidence="10" type="primary">mtaB</name>
    <name evidence="10" type="ORF">SPACI_030870</name>
</gene>
<accession>A0ABZ3J465</accession>
<keyword evidence="11" id="KW-1185">Reference proteome</keyword>
<dbReference type="InterPro" id="IPR013848">
    <property type="entry name" value="Methylthiotransferase_N"/>
</dbReference>
<dbReference type="InterPro" id="IPR007197">
    <property type="entry name" value="rSAM"/>
</dbReference>
<sequence>MMPQVALTTLGCKVNQFETEVMEGLFKARGYEVVNFDQHADVYVINTCSVTNLGEKKSRQLIRRASRQNPEAIIAVAGCYSQLSPDQVSQIPGVDVIVGTQDRAKIVELVEAAAANNRAAQVNAVSDIMHAKEFEDIPLFSMPGRKRAFLKIQEGCTNFCTYCIIPYARGPLRSRSLASIAAETEKLVTAGFSEIVLTGIHLGAFGHDLSSDGSEITLVEAVETVLNAGGGRLMRLRLGSLESIEVSDKLVALMQTDKRLCPHLHLPLQAGDDRILKAMNRHYTTAEYQELIHGIKAHVPGIAITTDIIVGFPGETEGMFENTLAFVNKMNFAKVHIFPYSRRTGTPAAKFLGQVSEADKKRRVLRLQQLAERKSSEFHQLFLGQYHDVLFETAEASGSVSGLTNNYLRVHAPGNQECVGKIATVKLERLYQDGFWGQISEYFS</sequence>
<dbReference type="InterPro" id="IPR006467">
    <property type="entry name" value="MiaB-like_bact"/>
</dbReference>
<evidence type="ECO:0000256" key="1">
    <source>
        <dbReference type="ARBA" id="ARBA00001966"/>
    </source>
</evidence>
<dbReference type="InterPro" id="IPR005839">
    <property type="entry name" value="Methylthiotransferase"/>
</dbReference>
<keyword evidence="2" id="KW-0004">4Fe-4S</keyword>
<feature type="domain" description="MTTase N-terminal" evidence="8">
    <location>
        <begin position="3"/>
        <end position="115"/>
    </location>
</feature>
<comment type="cofactor">
    <cofactor evidence="1">
        <name>[4Fe-4S] cluster</name>
        <dbReference type="ChEBI" id="CHEBI:49883"/>
    </cofactor>
</comment>
<dbReference type="SFLD" id="SFLDS00029">
    <property type="entry name" value="Radical_SAM"/>
    <property type="match status" value="1"/>
</dbReference>
<evidence type="ECO:0000256" key="3">
    <source>
        <dbReference type="ARBA" id="ARBA00022679"/>
    </source>
</evidence>
<evidence type="ECO:0000256" key="7">
    <source>
        <dbReference type="ARBA" id="ARBA00023014"/>
    </source>
</evidence>
<dbReference type="SFLD" id="SFLDF00295">
    <property type="entry name" value="threonylcarbamoyladenosine_tRN"/>
    <property type="match status" value="1"/>
</dbReference>
<dbReference type="Gene3D" id="3.80.30.20">
    <property type="entry name" value="tm_1862 like domain"/>
    <property type="match status" value="1"/>
</dbReference>
<dbReference type="Gene3D" id="3.40.50.12160">
    <property type="entry name" value="Methylthiotransferase, N-terminal domain"/>
    <property type="match status" value="1"/>
</dbReference>
<dbReference type="InterPro" id="IPR058240">
    <property type="entry name" value="rSAM_sf"/>
</dbReference>
<dbReference type="EC" id="2.8.4.5" evidence="10"/>
<name>A0ABZ3J465_SPOA4</name>
<evidence type="ECO:0000256" key="2">
    <source>
        <dbReference type="ARBA" id="ARBA00022485"/>
    </source>
</evidence>
<feature type="domain" description="Radical SAM core" evidence="9">
    <location>
        <begin position="142"/>
        <end position="377"/>
    </location>
</feature>
<protein>
    <submittedName>
        <fullName evidence="10">Threonylcarbamoyladenosine tRNA methylthiotransferase MtaB</fullName>
        <ecNumber evidence="10">2.8.4.5</ecNumber>
    </submittedName>
</protein>
<dbReference type="NCBIfam" id="TIGR01579">
    <property type="entry name" value="MiaB-like-C"/>
    <property type="match status" value="1"/>
</dbReference>
<evidence type="ECO:0000259" key="9">
    <source>
        <dbReference type="PROSITE" id="PS51918"/>
    </source>
</evidence>
<dbReference type="InterPro" id="IPR023404">
    <property type="entry name" value="rSAM_horseshoe"/>
</dbReference>
<dbReference type="SUPFAM" id="SSF102114">
    <property type="entry name" value="Radical SAM enzymes"/>
    <property type="match status" value="1"/>
</dbReference>
<dbReference type="Pfam" id="PF00919">
    <property type="entry name" value="UPF0004"/>
    <property type="match status" value="1"/>
</dbReference>
<evidence type="ECO:0000256" key="4">
    <source>
        <dbReference type="ARBA" id="ARBA00022691"/>
    </source>
</evidence>
<dbReference type="SFLD" id="SFLDG01061">
    <property type="entry name" value="methylthiotransferase"/>
    <property type="match status" value="1"/>
</dbReference>
<dbReference type="NCBIfam" id="TIGR00089">
    <property type="entry name" value="MiaB/RimO family radical SAM methylthiotransferase"/>
    <property type="match status" value="1"/>
</dbReference>
<keyword evidence="5" id="KW-0479">Metal-binding</keyword>
<evidence type="ECO:0000256" key="6">
    <source>
        <dbReference type="ARBA" id="ARBA00023004"/>
    </source>
</evidence>
<dbReference type="PROSITE" id="PS01278">
    <property type="entry name" value="MTTASE_RADICAL"/>
    <property type="match status" value="1"/>
</dbReference>
<dbReference type="EMBL" id="CP155571">
    <property type="protein sequence ID" value="XFO73025.1"/>
    <property type="molecule type" value="Genomic_DNA"/>
</dbReference>
<dbReference type="InterPro" id="IPR020612">
    <property type="entry name" value="Methylthiotransferase_CS"/>
</dbReference>
<dbReference type="Pfam" id="PF04055">
    <property type="entry name" value="Radical_SAM"/>
    <property type="match status" value="1"/>
</dbReference>
<reference evidence="10" key="1">
    <citation type="submission" date="2024-05" db="EMBL/GenBank/DDBJ databases">
        <title>Isolation and characterization of Sporomusa carbonis sp. nov., a carboxydotrophic hydrogenogen in the genus of Sporomusa isolated from a charcoal burning pile.</title>
        <authorList>
            <person name="Boeer T."/>
            <person name="Rosenbaum F."/>
            <person name="Eysell L."/>
            <person name="Mueller V."/>
            <person name="Daniel R."/>
            <person name="Poehlein A."/>
        </authorList>
    </citation>
    <scope>NUCLEOTIDE SEQUENCE [LARGE SCALE GENOMIC DNA]</scope>
    <source>
        <strain evidence="10">DSM 3132</strain>
    </source>
</reference>
<evidence type="ECO:0000259" key="8">
    <source>
        <dbReference type="PROSITE" id="PS51449"/>
    </source>
</evidence>
<dbReference type="InterPro" id="IPR006638">
    <property type="entry name" value="Elp3/MiaA/NifB-like_rSAM"/>
</dbReference>
<keyword evidence="6" id="KW-0408">Iron</keyword>
<dbReference type="SFLD" id="SFLDG01082">
    <property type="entry name" value="B12-binding_domain_containing"/>
    <property type="match status" value="1"/>
</dbReference>
<evidence type="ECO:0000313" key="11">
    <source>
        <dbReference type="Proteomes" id="UP000216052"/>
    </source>
</evidence>
<dbReference type="PANTHER" id="PTHR11918">
    <property type="entry name" value="RADICAL SAM PROTEINS"/>
    <property type="match status" value="1"/>
</dbReference>
<dbReference type="Proteomes" id="UP000216052">
    <property type="component" value="Chromosome"/>
</dbReference>
<keyword evidence="3 10" id="KW-0808">Transferase</keyword>
<dbReference type="InterPro" id="IPR034557">
    <property type="entry name" value="ThrcA_tRNA_MEthiotransferase"/>
</dbReference>
<dbReference type="InterPro" id="IPR038135">
    <property type="entry name" value="Methylthiotransferase_N_sf"/>
</dbReference>
<keyword evidence="7" id="KW-0411">Iron-sulfur</keyword>